<evidence type="ECO:0000313" key="4">
    <source>
        <dbReference type="Proteomes" id="UP000008549"/>
    </source>
</evidence>
<accession>A8X2L3</accession>
<dbReference type="CTD" id="8589508"/>
<feature type="transmembrane region" description="Helical" evidence="1">
    <location>
        <begin position="356"/>
        <end position="374"/>
    </location>
</feature>
<reference evidence="3 4" key="1">
    <citation type="journal article" date="2003" name="PLoS Biol.">
        <title>The genome sequence of Caenorhabditis briggsae: a platform for comparative genomics.</title>
        <authorList>
            <person name="Stein L.D."/>
            <person name="Bao Z."/>
            <person name="Blasiar D."/>
            <person name="Blumenthal T."/>
            <person name="Brent M.R."/>
            <person name="Chen N."/>
            <person name="Chinwalla A."/>
            <person name="Clarke L."/>
            <person name="Clee C."/>
            <person name="Coghlan A."/>
            <person name="Coulson A."/>
            <person name="D'Eustachio P."/>
            <person name="Fitch D.H."/>
            <person name="Fulton L.A."/>
            <person name="Fulton R.E."/>
            <person name="Griffiths-Jones S."/>
            <person name="Harris T.W."/>
            <person name="Hillier L.W."/>
            <person name="Kamath R."/>
            <person name="Kuwabara P.E."/>
            <person name="Mardis E.R."/>
            <person name="Marra M.A."/>
            <person name="Miner T.L."/>
            <person name="Minx P."/>
            <person name="Mullikin J.C."/>
            <person name="Plumb R.W."/>
            <person name="Rogers J."/>
            <person name="Schein J.E."/>
            <person name="Sohrmann M."/>
            <person name="Spieth J."/>
            <person name="Stajich J.E."/>
            <person name="Wei C."/>
            <person name="Willey D."/>
            <person name="Wilson R.K."/>
            <person name="Durbin R."/>
            <person name="Waterston R.H."/>
        </authorList>
    </citation>
    <scope>NUCLEOTIDE SEQUENCE [LARGE SCALE GENOMIC DNA]</scope>
    <source>
        <strain evidence="3 4">AF16</strain>
    </source>
</reference>
<dbReference type="Pfam" id="PF01757">
    <property type="entry name" value="Acyl_transf_3"/>
    <property type="match status" value="1"/>
</dbReference>
<evidence type="ECO:0000313" key="3">
    <source>
        <dbReference type="EMBL" id="CAP26873.1"/>
    </source>
</evidence>
<dbReference type="InterPro" id="IPR006621">
    <property type="entry name" value="Nose-resist-to-fluoxetine_N"/>
</dbReference>
<dbReference type="FunCoup" id="A8X2L3">
    <property type="interactions" value="10"/>
</dbReference>
<proteinExistence type="predicted"/>
<feature type="transmembrane region" description="Helical" evidence="1">
    <location>
        <begin position="524"/>
        <end position="547"/>
    </location>
</feature>
<feature type="domain" description="Nose resistant-to-fluoxetine protein N-terminal" evidence="2">
    <location>
        <begin position="61"/>
        <end position="188"/>
    </location>
</feature>
<evidence type="ECO:0000313" key="5">
    <source>
        <dbReference type="WormBase" id="CBG06590"/>
    </source>
</evidence>
<keyword evidence="1" id="KW-0472">Membrane</keyword>
<dbReference type="SMART" id="SM00703">
    <property type="entry name" value="NRF"/>
    <property type="match status" value="1"/>
</dbReference>
<feature type="transmembrane region" description="Helical" evidence="1">
    <location>
        <begin position="567"/>
        <end position="584"/>
    </location>
</feature>
<feature type="transmembrane region" description="Helical" evidence="1">
    <location>
        <begin position="494"/>
        <end position="512"/>
    </location>
</feature>
<protein>
    <submittedName>
        <fullName evidence="3">Protein CBG06590</fullName>
    </submittedName>
</protein>
<feature type="transmembrane region" description="Helical" evidence="1">
    <location>
        <begin position="633"/>
        <end position="656"/>
    </location>
</feature>
<dbReference type="KEGG" id="cbr:CBG_06590"/>
<keyword evidence="1" id="KW-1133">Transmembrane helix</keyword>
<gene>
    <name evidence="5" type="primary">oac-32</name>
    <name evidence="3 5" type="ORF">CBG06590</name>
    <name evidence="3" type="ORF">CBG_06590</name>
</gene>
<feature type="transmembrane region" description="Helical" evidence="1">
    <location>
        <begin position="605"/>
        <end position="627"/>
    </location>
</feature>
<dbReference type="InParanoid" id="A8X2L3"/>
<name>A8X2L3_CAEBR</name>
<dbReference type="GO" id="GO:0016747">
    <property type="term" value="F:acyltransferase activity, transferring groups other than amino-acyl groups"/>
    <property type="evidence" value="ECO:0007669"/>
    <property type="project" value="InterPro"/>
</dbReference>
<dbReference type="HOGENOM" id="CLU_007874_3_2_1"/>
<reference evidence="3 4" key="2">
    <citation type="journal article" date="2011" name="PLoS Genet.">
        <title>Caenorhabditis briggsae recombinant inbred line genotypes reveal inter-strain incompatibility and the evolution of recombination.</title>
        <authorList>
            <person name="Ross J.A."/>
            <person name="Koboldt D.C."/>
            <person name="Staisch J.E."/>
            <person name="Chamberlin H.M."/>
            <person name="Gupta B.P."/>
            <person name="Miller R.D."/>
            <person name="Baird S.E."/>
            <person name="Haag E.S."/>
        </authorList>
    </citation>
    <scope>NUCLEOTIDE SEQUENCE [LARGE SCALE GENOMIC DNA]</scope>
    <source>
        <strain evidence="3 4">AF16</strain>
    </source>
</reference>
<organism evidence="3 4">
    <name type="scientific">Caenorhabditis briggsae</name>
    <dbReference type="NCBI Taxonomy" id="6238"/>
    <lineage>
        <taxon>Eukaryota</taxon>
        <taxon>Metazoa</taxon>
        <taxon>Ecdysozoa</taxon>
        <taxon>Nematoda</taxon>
        <taxon>Chromadorea</taxon>
        <taxon>Rhabditida</taxon>
        <taxon>Rhabditina</taxon>
        <taxon>Rhabditomorpha</taxon>
        <taxon>Rhabditoidea</taxon>
        <taxon>Rhabditidae</taxon>
        <taxon>Peloderinae</taxon>
        <taxon>Caenorhabditis</taxon>
    </lineage>
</organism>
<dbReference type="AlphaFoldDB" id="A8X2L3"/>
<feature type="transmembrane region" description="Helical" evidence="1">
    <location>
        <begin position="451"/>
        <end position="471"/>
    </location>
</feature>
<feature type="transmembrane region" description="Helical" evidence="1">
    <location>
        <begin position="421"/>
        <end position="444"/>
    </location>
</feature>
<dbReference type="PANTHER" id="PTHR11161">
    <property type="entry name" value="O-ACYLTRANSFERASE"/>
    <property type="match status" value="1"/>
</dbReference>
<dbReference type="Proteomes" id="UP000008549">
    <property type="component" value="Unassembled WGS sequence"/>
</dbReference>
<sequence>MPAWIIIPLYKLIGDCRPLRASSSGGWKDVFTPKPIHGLHGQCLKDTDTWMKSLAVVATISAECITMNKCTLKELNLLEDNLYSIQQLDAFGQFSGPGFLEVKTLYDGSYQECQRISGKKYETNYSYMLITPGKNASCAVSNSTSAYSALPFRIATCLPKSCDHQEMIDIFNRITPYPLTACAAFCSKNDVEKDSAFWGFSIFLMVVSAIALLASSVDYIRETVYGIPSIKEKNTLLKILLTYSLWTNAELLLSVKEQKPGFIKSLDCIRLLSMCWVVTGHSFLYYILSDTVDPLLNFPKHFWNHLLLNAFVSVDTFFVLSGIVVAYLFFKMKPNRKLVLNPVTWILFYVHRYLRLTPPVMLFIGFFTVYAPYIQGPFSASELNGMYPQIQGCQKFWWQNLLYINNFDKSDSTQDSSCYGITWYLAVDTQLYLVAPILLIALYFSFAAGTALIVAGCVGSIITTYILFGIYDVPADIIGNGDQNSFFDIAYSKPWIRCPPYLIGLLTGYLLATYGNRKIRLNWVLAVAGWITAFIIAGFCLFATYDYDKGAHWSTFTRATFYNFHRVGWGVFICWVVAANHMGWGGPINNFMSHPIWQPFGRLSYCAYIVHWMVLFYYLNVGGTLHYSSAWEVFLYVAIPATLLSYVLAFFWSCLFEVPILKLEKMLIESVIGGSGRSSLKIEATETNNLKESPILDKKLEVGWGSDVEEGKREEEKL</sequence>
<feature type="transmembrane region" description="Helical" evidence="1">
    <location>
        <begin position="308"/>
        <end position="330"/>
    </location>
</feature>
<keyword evidence="1" id="KW-0812">Transmembrane</keyword>
<dbReference type="InterPro" id="IPR052728">
    <property type="entry name" value="O2_lipid_transport_reg"/>
</dbReference>
<dbReference type="GeneID" id="8589508"/>
<dbReference type="RefSeq" id="XP_002647509.1">
    <property type="nucleotide sequence ID" value="XM_002647463.1"/>
</dbReference>
<evidence type="ECO:0000259" key="2">
    <source>
        <dbReference type="SMART" id="SM00703"/>
    </source>
</evidence>
<dbReference type="eggNOG" id="KOG3700">
    <property type="taxonomic scope" value="Eukaryota"/>
</dbReference>
<dbReference type="PANTHER" id="PTHR11161:SF16">
    <property type="entry name" value="NOSE RESISTANT-TO-FLUOXETINE PROTEIN N-TERMINAL DOMAIN-CONTAINING PROTEIN"/>
    <property type="match status" value="1"/>
</dbReference>
<dbReference type="OMA" id="DSSCYGI"/>
<evidence type="ECO:0000256" key="1">
    <source>
        <dbReference type="SAM" id="Phobius"/>
    </source>
</evidence>
<feature type="transmembrane region" description="Helical" evidence="1">
    <location>
        <begin position="268"/>
        <end position="288"/>
    </location>
</feature>
<keyword evidence="4" id="KW-1185">Reference proteome</keyword>
<feature type="transmembrane region" description="Helical" evidence="1">
    <location>
        <begin position="196"/>
        <end position="214"/>
    </location>
</feature>
<dbReference type="InterPro" id="IPR002656">
    <property type="entry name" value="Acyl_transf_3_dom"/>
</dbReference>
<dbReference type="STRING" id="6238.A8X2L3"/>
<dbReference type="EMBL" id="HE601320">
    <property type="protein sequence ID" value="CAP26873.1"/>
    <property type="molecule type" value="Genomic_DNA"/>
</dbReference>
<dbReference type="WormBase" id="CBG06590">
    <property type="protein sequence ID" value="CBP39963"/>
    <property type="gene ID" value="WBGene00028840"/>
    <property type="gene designation" value="Cbr-oac-32"/>
</dbReference>
<dbReference type="Pfam" id="PF20146">
    <property type="entry name" value="NRF"/>
    <property type="match status" value="1"/>
</dbReference>